<dbReference type="InterPro" id="IPR002634">
    <property type="entry name" value="BolA"/>
</dbReference>
<dbReference type="GO" id="GO:0005829">
    <property type="term" value="C:cytosol"/>
    <property type="evidence" value="ECO:0007669"/>
    <property type="project" value="TreeGrafter"/>
</dbReference>
<dbReference type="InterPro" id="IPR050961">
    <property type="entry name" value="BolA/IbaG_stress_morph_reg"/>
</dbReference>
<dbReference type="Gene3D" id="3.30.300.90">
    <property type="entry name" value="BolA-like"/>
    <property type="match status" value="1"/>
</dbReference>
<organism evidence="4 5">
    <name type="scientific">Aliidiomarina halalkaliphila</name>
    <dbReference type="NCBI Taxonomy" id="2593535"/>
    <lineage>
        <taxon>Bacteria</taxon>
        <taxon>Pseudomonadati</taxon>
        <taxon>Pseudomonadota</taxon>
        <taxon>Gammaproteobacteria</taxon>
        <taxon>Alteromonadales</taxon>
        <taxon>Idiomarinaceae</taxon>
        <taxon>Aliidiomarina</taxon>
    </lineage>
</organism>
<dbReference type="Pfam" id="PF01722">
    <property type="entry name" value="BolA"/>
    <property type="match status" value="1"/>
</dbReference>
<keyword evidence="5" id="KW-1185">Reference proteome</keyword>
<dbReference type="SUPFAM" id="SSF82657">
    <property type="entry name" value="BolA-like"/>
    <property type="match status" value="1"/>
</dbReference>
<protein>
    <submittedName>
        <fullName evidence="4">BolA/IbaG family iron-sulfur metabolism protein</fullName>
    </submittedName>
</protein>
<dbReference type="PANTHER" id="PTHR46229:SF2">
    <property type="entry name" value="BOLA-LIKE PROTEIN 1"/>
    <property type="match status" value="1"/>
</dbReference>
<accession>A0A552X698</accession>
<dbReference type="PANTHER" id="PTHR46229">
    <property type="entry name" value="BOLA TRANSCRIPTION REGULATOR"/>
    <property type="match status" value="1"/>
</dbReference>
<name>A0A552X698_9GAMM</name>
<comment type="similarity">
    <text evidence="1 2">Belongs to the BolA/IbaG family.</text>
</comment>
<dbReference type="AlphaFoldDB" id="A0A552X698"/>
<dbReference type="InterPro" id="IPR036065">
    <property type="entry name" value="BolA-like_sf"/>
</dbReference>
<evidence type="ECO:0000256" key="2">
    <source>
        <dbReference type="RuleBase" id="RU003860"/>
    </source>
</evidence>
<dbReference type="OrthoDB" id="9801469at2"/>
<evidence type="ECO:0000256" key="3">
    <source>
        <dbReference type="SAM" id="MobiDB-lite"/>
    </source>
</evidence>
<gene>
    <name evidence="4" type="ORF">FM042_00025</name>
</gene>
<reference evidence="4 5" key="1">
    <citation type="submission" date="2019-07" db="EMBL/GenBank/DDBJ databases">
        <authorList>
            <person name="Yang M."/>
            <person name="Zhao D."/>
            <person name="Xiang H."/>
        </authorList>
    </citation>
    <scope>NUCLEOTIDE SEQUENCE [LARGE SCALE GENOMIC DNA]</scope>
    <source>
        <strain evidence="4 5">IM1326</strain>
    </source>
</reference>
<feature type="region of interest" description="Disordered" evidence="3">
    <location>
        <begin position="85"/>
        <end position="108"/>
    </location>
</feature>
<dbReference type="GO" id="GO:0006351">
    <property type="term" value="P:DNA-templated transcription"/>
    <property type="evidence" value="ECO:0007669"/>
    <property type="project" value="TreeGrafter"/>
</dbReference>
<dbReference type="EMBL" id="VJWL01000001">
    <property type="protein sequence ID" value="TRW50489.1"/>
    <property type="molecule type" value="Genomic_DNA"/>
</dbReference>
<dbReference type="PIRSF" id="PIRSF003113">
    <property type="entry name" value="BolA"/>
    <property type="match status" value="1"/>
</dbReference>
<comment type="caution">
    <text evidence="4">The sequence shown here is derived from an EMBL/GenBank/DDBJ whole genome shotgun (WGS) entry which is preliminary data.</text>
</comment>
<dbReference type="Proteomes" id="UP000320359">
    <property type="component" value="Unassembled WGS sequence"/>
</dbReference>
<sequence>MRAHIEAKLISELSPDYVDVKDESYMHASGPDAQSHFKVTLVAESFEGSRLIQRHRAVNEVLADELRHQIHALALHTYTPKEWESEFGQVPDSPACRGGSKKDSATSP</sequence>
<evidence type="ECO:0000313" key="4">
    <source>
        <dbReference type="EMBL" id="TRW50489.1"/>
    </source>
</evidence>
<evidence type="ECO:0000313" key="5">
    <source>
        <dbReference type="Proteomes" id="UP000320359"/>
    </source>
</evidence>
<evidence type="ECO:0000256" key="1">
    <source>
        <dbReference type="ARBA" id="ARBA00005578"/>
    </source>
</evidence>
<proteinExistence type="inferred from homology"/>